<dbReference type="AlphaFoldDB" id="A0A8S1KW51"/>
<keyword evidence="3" id="KW-1185">Reference proteome</keyword>
<proteinExistence type="predicted"/>
<protein>
    <submittedName>
        <fullName evidence="2">Uncharacterized protein</fullName>
    </submittedName>
</protein>
<evidence type="ECO:0000256" key="1">
    <source>
        <dbReference type="SAM" id="MobiDB-lite"/>
    </source>
</evidence>
<feature type="compositionally biased region" description="Low complexity" evidence="1">
    <location>
        <begin position="154"/>
        <end position="167"/>
    </location>
</feature>
<feature type="region of interest" description="Disordered" evidence="1">
    <location>
        <begin position="154"/>
        <end position="174"/>
    </location>
</feature>
<feature type="region of interest" description="Disordered" evidence="1">
    <location>
        <begin position="187"/>
        <end position="238"/>
    </location>
</feature>
<dbReference type="EMBL" id="CAJJDM010000028">
    <property type="protein sequence ID" value="CAD8059700.1"/>
    <property type="molecule type" value="Genomic_DNA"/>
</dbReference>
<sequence>MFRGNYNRQSIKPQVVTFQYVLDQVNALDHRALSLLHKMVNPSSMNIFATAALVSLFAGLIREIPCELLDEKNLNWSLLHMFLNDVEKFLENLRKFKEFINKNQITSKNMQIANYWIQKYNEIQQDNQYSVSYAFVQITQMIIKLDKQLNQRLPSSPARSLSASPSPKMNDNDDIDEIDELKTQAERMSVREQPKTNGLKLQLVPNKPVQQTPAHKHTQSQQIKQVTPIHAPIVHKKK</sequence>
<reference evidence="2" key="1">
    <citation type="submission" date="2021-01" db="EMBL/GenBank/DDBJ databases">
        <authorList>
            <consortium name="Genoscope - CEA"/>
            <person name="William W."/>
        </authorList>
    </citation>
    <scope>NUCLEOTIDE SEQUENCE</scope>
</reference>
<organism evidence="2 3">
    <name type="scientific">Paramecium primaurelia</name>
    <dbReference type="NCBI Taxonomy" id="5886"/>
    <lineage>
        <taxon>Eukaryota</taxon>
        <taxon>Sar</taxon>
        <taxon>Alveolata</taxon>
        <taxon>Ciliophora</taxon>
        <taxon>Intramacronucleata</taxon>
        <taxon>Oligohymenophorea</taxon>
        <taxon>Peniculida</taxon>
        <taxon>Parameciidae</taxon>
        <taxon>Paramecium</taxon>
    </lineage>
</organism>
<accession>A0A8S1KW51</accession>
<evidence type="ECO:0000313" key="3">
    <source>
        <dbReference type="Proteomes" id="UP000688137"/>
    </source>
</evidence>
<name>A0A8S1KW51_PARPR</name>
<dbReference type="Proteomes" id="UP000688137">
    <property type="component" value="Unassembled WGS sequence"/>
</dbReference>
<dbReference type="OMA" id="AFVQITQ"/>
<gene>
    <name evidence="2" type="ORF">PPRIM_AZ9-3.1.T0290123</name>
</gene>
<feature type="compositionally biased region" description="Polar residues" evidence="1">
    <location>
        <begin position="208"/>
        <end position="225"/>
    </location>
</feature>
<comment type="caution">
    <text evidence="2">The sequence shown here is derived from an EMBL/GenBank/DDBJ whole genome shotgun (WGS) entry which is preliminary data.</text>
</comment>
<evidence type="ECO:0000313" key="2">
    <source>
        <dbReference type="EMBL" id="CAD8059700.1"/>
    </source>
</evidence>